<keyword evidence="5" id="KW-1185">Reference proteome</keyword>
<keyword evidence="2" id="KW-0732">Signal</keyword>
<feature type="chain" id="PRO_5037656562" evidence="2">
    <location>
        <begin position="23"/>
        <end position="240"/>
    </location>
</feature>
<feature type="region of interest" description="Disordered" evidence="1">
    <location>
        <begin position="213"/>
        <end position="240"/>
    </location>
</feature>
<dbReference type="Gene3D" id="2.160.20.120">
    <property type="match status" value="1"/>
</dbReference>
<dbReference type="PROSITE" id="PS51257">
    <property type="entry name" value="PROKAR_LIPOPROTEIN"/>
    <property type="match status" value="1"/>
</dbReference>
<organism evidence="4 5">
    <name type="scientific">Sinomicrobium weinanense</name>
    <dbReference type="NCBI Taxonomy" id="2842200"/>
    <lineage>
        <taxon>Bacteria</taxon>
        <taxon>Pseudomonadati</taxon>
        <taxon>Bacteroidota</taxon>
        <taxon>Flavobacteriia</taxon>
        <taxon>Flavobacteriales</taxon>
        <taxon>Flavobacteriaceae</taxon>
        <taxon>Sinomicrobium</taxon>
    </lineage>
</organism>
<dbReference type="Pfam" id="PF10988">
    <property type="entry name" value="DUF2807"/>
    <property type="match status" value="1"/>
</dbReference>
<feature type="compositionally biased region" description="Low complexity" evidence="1">
    <location>
        <begin position="226"/>
        <end position="240"/>
    </location>
</feature>
<name>A0A926JRZ1_9FLAO</name>
<dbReference type="InterPro" id="IPR021255">
    <property type="entry name" value="DUF2807"/>
</dbReference>
<dbReference type="Proteomes" id="UP000653730">
    <property type="component" value="Unassembled WGS sequence"/>
</dbReference>
<dbReference type="RefSeq" id="WP_187965439.1">
    <property type="nucleotide sequence ID" value="NZ_JACVDC010000024.1"/>
</dbReference>
<evidence type="ECO:0000259" key="3">
    <source>
        <dbReference type="Pfam" id="PF10988"/>
    </source>
</evidence>
<evidence type="ECO:0000256" key="1">
    <source>
        <dbReference type="SAM" id="MobiDB-lite"/>
    </source>
</evidence>
<accession>A0A926JRZ1</accession>
<evidence type="ECO:0000313" key="5">
    <source>
        <dbReference type="Proteomes" id="UP000653730"/>
    </source>
</evidence>
<proteinExistence type="predicted"/>
<evidence type="ECO:0000256" key="2">
    <source>
        <dbReference type="SAM" id="SignalP"/>
    </source>
</evidence>
<feature type="signal peptide" evidence="2">
    <location>
        <begin position="1"/>
        <end position="22"/>
    </location>
</feature>
<comment type="caution">
    <text evidence="4">The sequence shown here is derived from an EMBL/GenBank/DDBJ whole genome shotgun (WGS) entry which is preliminary data.</text>
</comment>
<sequence length="240" mass="25269">MTTVVKFLIAAALALFLSSCQIDRIMGVTGNGNVQTENRHSVKNFTAIKASSGLNVYITQDANYTVKVEADENLINLIRTEVSGGELRIYPEKNIGRAKSKKVYVSLPEVTAITSSSGSDVYVENILKADNLELKSTSGSALRLETEADNMTCRASSGANIRIKGTANTLKARASSGSVIKAEDLQTARCDAEASSGGNISVFVTEDLTASASSGGDIRYSGNPESVSTGKSVSGSVRKD</sequence>
<dbReference type="AlphaFoldDB" id="A0A926JRZ1"/>
<evidence type="ECO:0000313" key="4">
    <source>
        <dbReference type="EMBL" id="MBC9796291.1"/>
    </source>
</evidence>
<dbReference type="EMBL" id="JACVDC010000024">
    <property type="protein sequence ID" value="MBC9796291.1"/>
    <property type="molecule type" value="Genomic_DNA"/>
</dbReference>
<gene>
    <name evidence="4" type="ORF">IBL28_09950</name>
</gene>
<feature type="domain" description="Putative auto-transporter adhesin head GIN" evidence="3">
    <location>
        <begin position="44"/>
        <end position="224"/>
    </location>
</feature>
<protein>
    <submittedName>
        <fullName evidence="4">DUF2807 domain-containing protein</fullName>
    </submittedName>
</protein>
<reference evidence="4 5" key="1">
    <citation type="submission" date="2020-09" db="EMBL/GenBank/DDBJ databases">
        <title>Sinomicrobium weinanense sp. nov., a halophilic bacteria isolated from saline-alkali soil.</title>
        <authorList>
            <person name="Wu P."/>
            <person name="Ren H."/>
            <person name="Mei Y."/>
            <person name="Liang Y."/>
            <person name="Chen Z."/>
        </authorList>
    </citation>
    <scope>NUCLEOTIDE SEQUENCE [LARGE SCALE GENOMIC DNA]</scope>
    <source>
        <strain evidence="4 5">FJxs</strain>
    </source>
</reference>